<comment type="caution">
    <text evidence="6">The sequence shown here is derived from an EMBL/GenBank/DDBJ whole genome shotgun (WGS) entry which is preliminary data.</text>
</comment>
<evidence type="ECO:0000256" key="4">
    <source>
        <dbReference type="ARBA" id="ARBA00023136"/>
    </source>
</evidence>
<dbReference type="RefSeq" id="WP_257823084.1">
    <property type="nucleotide sequence ID" value="NZ_JABXYM010000002.1"/>
</dbReference>
<keyword evidence="7" id="KW-1185">Reference proteome</keyword>
<organism evidence="6 7">
    <name type="scientific">Salipaludibacillus agaradhaerens</name>
    <name type="common">Bacillus agaradhaerens</name>
    <dbReference type="NCBI Taxonomy" id="76935"/>
    <lineage>
        <taxon>Bacteria</taxon>
        <taxon>Bacillati</taxon>
        <taxon>Bacillota</taxon>
        <taxon>Bacilli</taxon>
        <taxon>Bacillales</taxon>
        <taxon>Bacillaceae</taxon>
    </lineage>
</organism>
<sequence>MSDQQSYSSTGLTNNIGGLLAYSLTFITGIIFIVIEKENKFIRFHAMQSIMAFVPLYIFTAFGRFIPFAGLLFSFLTGMLMLVFWILGMLRAYKGEIYKFPIVGNLAAKQLN</sequence>
<evidence type="ECO:0000313" key="6">
    <source>
        <dbReference type="EMBL" id="MCR6098696.1"/>
    </source>
</evidence>
<dbReference type="Proteomes" id="UP001057753">
    <property type="component" value="Unassembled WGS sequence"/>
</dbReference>
<feature type="transmembrane region" description="Helical" evidence="5">
    <location>
        <begin position="42"/>
        <end position="62"/>
    </location>
</feature>
<dbReference type="PANTHER" id="PTHR36460">
    <property type="entry name" value="UPF0132 DOMAIN PROTEIN (AFU_ORTHOLOGUE AFUA_3G10255)"/>
    <property type="match status" value="1"/>
</dbReference>
<reference evidence="6" key="1">
    <citation type="submission" date="2020-06" db="EMBL/GenBank/DDBJ databases">
        <title>Insight into the genomes of haloalkaliphilic bacilli from Kenyan soda lakes.</title>
        <authorList>
            <person name="Mwirichia R."/>
            <person name="Villamizar G.C."/>
            <person name="Poehlein A."/>
            <person name="Mugweru J."/>
            <person name="Kipnyargis A."/>
            <person name="Kiplimo D."/>
            <person name="Orwa P."/>
            <person name="Daniel R."/>
        </authorList>
    </citation>
    <scope>NUCLEOTIDE SEQUENCE</scope>
    <source>
        <strain evidence="6">B1096_S55</strain>
    </source>
</reference>
<evidence type="ECO:0000256" key="1">
    <source>
        <dbReference type="ARBA" id="ARBA00004141"/>
    </source>
</evidence>
<feature type="transmembrane region" description="Helical" evidence="5">
    <location>
        <begin position="16"/>
        <end position="35"/>
    </location>
</feature>
<proteinExistence type="predicted"/>
<dbReference type="GO" id="GO:0016020">
    <property type="term" value="C:membrane"/>
    <property type="evidence" value="ECO:0007669"/>
    <property type="project" value="UniProtKB-SubCell"/>
</dbReference>
<evidence type="ECO:0000256" key="5">
    <source>
        <dbReference type="SAM" id="Phobius"/>
    </source>
</evidence>
<dbReference type="PANTHER" id="PTHR36460:SF1">
    <property type="entry name" value="UPF0132 DOMAIN PROTEIN (AFU_ORTHOLOGUE AFUA_3G10255)"/>
    <property type="match status" value="1"/>
</dbReference>
<dbReference type="Pfam" id="PF09685">
    <property type="entry name" value="MamF_MmsF"/>
    <property type="match status" value="1"/>
</dbReference>
<feature type="transmembrane region" description="Helical" evidence="5">
    <location>
        <begin position="68"/>
        <end position="90"/>
    </location>
</feature>
<dbReference type="EMBL" id="JABXYM010000002">
    <property type="protein sequence ID" value="MCR6098696.1"/>
    <property type="molecule type" value="Genomic_DNA"/>
</dbReference>
<evidence type="ECO:0000313" key="7">
    <source>
        <dbReference type="Proteomes" id="UP001057753"/>
    </source>
</evidence>
<protein>
    <submittedName>
        <fullName evidence="6">DUF4870 domain-containing protein</fullName>
    </submittedName>
</protein>
<keyword evidence="2 5" id="KW-0812">Transmembrane</keyword>
<accession>A0A9Q4B5E5</accession>
<dbReference type="InterPro" id="IPR019109">
    <property type="entry name" value="MamF_MmsF"/>
</dbReference>
<gene>
    <name evidence="6" type="ORF">HXA33_19490</name>
</gene>
<evidence type="ECO:0000256" key="3">
    <source>
        <dbReference type="ARBA" id="ARBA00022989"/>
    </source>
</evidence>
<name>A0A9Q4B5E5_SALAG</name>
<dbReference type="AlphaFoldDB" id="A0A9Q4B5E5"/>
<keyword evidence="4 5" id="KW-0472">Membrane</keyword>
<keyword evidence="3 5" id="KW-1133">Transmembrane helix</keyword>
<evidence type="ECO:0000256" key="2">
    <source>
        <dbReference type="ARBA" id="ARBA00022692"/>
    </source>
</evidence>
<comment type="subcellular location">
    <subcellularLocation>
        <location evidence="1">Membrane</location>
        <topology evidence="1">Multi-pass membrane protein</topology>
    </subcellularLocation>
</comment>